<organism evidence="6 7">
    <name type="scientific">Paenibacillus motobuensis</name>
    <dbReference type="NCBI Taxonomy" id="295324"/>
    <lineage>
        <taxon>Bacteria</taxon>
        <taxon>Bacillati</taxon>
        <taxon>Bacillota</taxon>
        <taxon>Bacilli</taxon>
        <taxon>Bacillales</taxon>
        <taxon>Paenibacillaceae</taxon>
        <taxon>Paenibacillus</taxon>
    </lineage>
</organism>
<name>A0ABN0Y8I2_9BACL</name>
<dbReference type="PANTHER" id="PTHR48466">
    <property type="entry name" value="OS10G0509000 PROTEIN-RELATED"/>
    <property type="match status" value="1"/>
</dbReference>
<dbReference type="InterPro" id="IPR045076">
    <property type="entry name" value="MutS"/>
</dbReference>
<dbReference type="Proteomes" id="UP001500340">
    <property type="component" value="Unassembled WGS sequence"/>
</dbReference>
<dbReference type="InterPro" id="IPR036187">
    <property type="entry name" value="DNA_mismatch_repair_MutS_sf"/>
</dbReference>
<dbReference type="InterPro" id="IPR005747">
    <property type="entry name" value="MutS2"/>
</dbReference>
<dbReference type="InterPro" id="IPR007696">
    <property type="entry name" value="DNA_mismatch_repair_MutS_core"/>
</dbReference>
<evidence type="ECO:0000313" key="6">
    <source>
        <dbReference type="EMBL" id="GAA0387068.1"/>
    </source>
</evidence>
<protein>
    <submittedName>
        <fullName evidence="6">Mannonate oxidoreductase</fullName>
    </submittedName>
</protein>
<dbReference type="InterPro" id="IPR027417">
    <property type="entry name" value="P-loop_NTPase"/>
</dbReference>
<dbReference type="SUPFAM" id="SSF52540">
    <property type="entry name" value="P-loop containing nucleoside triphosphate hydrolases"/>
    <property type="match status" value="1"/>
</dbReference>
<comment type="caution">
    <text evidence="6">The sequence shown here is derived from an EMBL/GenBank/DDBJ whole genome shotgun (WGS) entry which is preliminary data.</text>
</comment>
<dbReference type="SMART" id="SM00533">
    <property type="entry name" value="MUTSd"/>
    <property type="match status" value="1"/>
</dbReference>
<dbReference type="SUPFAM" id="SSF48334">
    <property type="entry name" value="DNA repair protein MutS, domain III"/>
    <property type="match status" value="1"/>
</dbReference>
<proteinExistence type="predicted"/>
<evidence type="ECO:0000313" key="7">
    <source>
        <dbReference type="Proteomes" id="UP001500340"/>
    </source>
</evidence>
<keyword evidence="3" id="KW-0238">DNA-binding</keyword>
<keyword evidence="1" id="KW-0547">Nucleotide-binding</keyword>
<feature type="region of interest" description="Disordered" evidence="4">
    <location>
        <begin position="613"/>
        <end position="634"/>
    </location>
</feature>
<feature type="domain" description="DNA mismatch repair proteins mutS family" evidence="5">
    <location>
        <begin position="405"/>
        <end position="421"/>
    </location>
</feature>
<evidence type="ECO:0000259" key="5">
    <source>
        <dbReference type="PROSITE" id="PS00486"/>
    </source>
</evidence>
<evidence type="ECO:0000256" key="4">
    <source>
        <dbReference type="SAM" id="MobiDB-lite"/>
    </source>
</evidence>
<evidence type="ECO:0000256" key="2">
    <source>
        <dbReference type="ARBA" id="ARBA00022840"/>
    </source>
</evidence>
<dbReference type="NCBIfam" id="TIGR01069">
    <property type="entry name" value="mutS2"/>
    <property type="match status" value="1"/>
</dbReference>
<gene>
    <name evidence="6" type="ORF">GCM10008933_17530</name>
</gene>
<dbReference type="InterPro" id="IPR000432">
    <property type="entry name" value="DNA_mismatch_repair_MutS_C"/>
</dbReference>
<dbReference type="SMART" id="SM00534">
    <property type="entry name" value="MUTSac"/>
    <property type="match status" value="1"/>
</dbReference>
<dbReference type="Gene3D" id="1.10.1420.10">
    <property type="match status" value="2"/>
</dbReference>
<dbReference type="PROSITE" id="PS00486">
    <property type="entry name" value="DNA_MISMATCH_REPAIR_2"/>
    <property type="match status" value="1"/>
</dbReference>
<dbReference type="Gene3D" id="3.40.50.300">
    <property type="entry name" value="P-loop containing nucleotide triphosphate hydrolases"/>
    <property type="match status" value="1"/>
</dbReference>
<evidence type="ECO:0000256" key="1">
    <source>
        <dbReference type="ARBA" id="ARBA00022741"/>
    </source>
</evidence>
<keyword evidence="2" id="KW-0067">ATP-binding</keyword>
<sequence>MNISTFDKLQYGELKEIVKSFCVSGLGKQLIDKLQPSASLSVVKARLNETTEARAILDTESHVPLVGISNIQNFMDKLDKGMILDPSELVAIADFLRGCRKMRGFMRDKELLAPKISAYVYSMTEFAHIEDRIHASIKGNQVDSAASKELKRIRKHIDIAEAKIEEQLQRFLKNSANKEYIQEFFVSKKNDRFTIPIKAAYKNHVPGAIVEVSSKGATVFIEPISVSKYNAELASLKAEEAMEEYQILADLSNLIFEHAQSMNINIELISQYDMIFAKGKFSRSIDGIEPLINDHGYMKLVSCRHPLLTGKVVPLDFEIGDSYRSLVITGPNAGGKTVVLKTIGLITLATMSGFHIAAAPGTEVALFRNVFVDIGDNQSLENALSTFSSHMKNISEIMYAADRHTLLLFDEIGSGTEPNEGAALAIAILEEFYHMGCITVATTHYGEIKQYSEMHSDFMNAAMEFNQETLEPQYRLMIGQSGDSNALWISRKMKLKEHVLERAKSYMQRKEYRLDRLQSSKVGKPKNMDIAAEAEIPTYTMGDKVKLLDRNESAIVYRGLDSFNNLIVFVQGTMLEVHYKRVALELQASELYPEGYDLNMLFTNYQERKFQHDMQRGSKKALRKVQKEIRNQRR</sequence>
<accession>A0ABN0Y8I2</accession>
<dbReference type="RefSeq" id="WP_343860062.1">
    <property type="nucleotide sequence ID" value="NZ_BAAACX010000008.1"/>
</dbReference>
<feature type="compositionally biased region" description="Basic and acidic residues" evidence="4">
    <location>
        <begin position="625"/>
        <end position="634"/>
    </location>
</feature>
<dbReference type="EMBL" id="BAAACX010000008">
    <property type="protein sequence ID" value="GAA0387068.1"/>
    <property type="molecule type" value="Genomic_DNA"/>
</dbReference>
<reference evidence="6 7" key="1">
    <citation type="journal article" date="2019" name="Int. J. Syst. Evol. Microbiol.">
        <title>The Global Catalogue of Microorganisms (GCM) 10K type strain sequencing project: providing services to taxonomists for standard genome sequencing and annotation.</title>
        <authorList>
            <consortium name="The Broad Institute Genomics Platform"/>
            <consortium name="The Broad Institute Genome Sequencing Center for Infectious Disease"/>
            <person name="Wu L."/>
            <person name="Ma J."/>
        </authorList>
    </citation>
    <scope>NUCLEOTIDE SEQUENCE [LARGE SCALE GENOMIC DNA]</scope>
    <source>
        <strain evidence="6 7">JCM 12774</strain>
    </source>
</reference>
<dbReference type="PANTHER" id="PTHR48466:SF2">
    <property type="entry name" value="OS10G0509000 PROTEIN"/>
    <property type="match status" value="1"/>
</dbReference>
<keyword evidence="7" id="KW-1185">Reference proteome</keyword>
<dbReference type="Pfam" id="PF00488">
    <property type="entry name" value="MutS_V"/>
    <property type="match status" value="1"/>
</dbReference>
<dbReference type="PIRSF" id="PIRSF005814">
    <property type="entry name" value="MutS_YshD"/>
    <property type="match status" value="1"/>
</dbReference>
<evidence type="ECO:0000256" key="3">
    <source>
        <dbReference type="ARBA" id="ARBA00023125"/>
    </source>
</evidence>